<evidence type="ECO:0000256" key="3">
    <source>
        <dbReference type="ARBA" id="ARBA00022553"/>
    </source>
</evidence>
<dbReference type="Gene3D" id="3.30.559.10">
    <property type="entry name" value="Chloramphenicol acetyltransferase-like domain"/>
    <property type="match status" value="2"/>
</dbReference>
<reference evidence="6 7" key="1">
    <citation type="submission" date="2018-11" db="EMBL/GenBank/DDBJ databases">
        <title>Complete genome sequence of Dickeya zeae strain CE1 infecting Canna edulis Ker-Gawl. in China.</title>
        <authorList>
            <person name="Zhang J."/>
            <person name="Lin B."/>
            <person name="Shen H."/>
            <person name="Jiang S."/>
            <person name="Pu X."/>
            <person name="Sun D."/>
        </authorList>
    </citation>
    <scope>NUCLEOTIDE SEQUENCE [LARGE SCALE GENOMIC DNA]</scope>
    <source>
        <strain evidence="6 7">CE1</strain>
    </source>
</reference>
<organism evidence="6 7">
    <name type="scientific">Dickeya zeae</name>
    <dbReference type="NCBI Taxonomy" id="204042"/>
    <lineage>
        <taxon>Bacteria</taxon>
        <taxon>Pseudomonadati</taxon>
        <taxon>Pseudomonadota</taxon>
        <taxon>Gammaproteobacteria</taxon>
        <taxon>Enterobacterales</taxon>
        <taxon>Pectobacteriaceae</taxon>
        <taxon>Dickeya</taxon>
    </lineage>
</organism>
<dbReference type="Gene3D" id="3.30.559.30">
    <property type="entry name" value="Nonribosomal peptide synthetase, condensation domain"/>
    <property type="match status" value="2"/>
</dbReference>
<dbReference type="CDD" id="cd12117">
    <property type="entry name" value="A_NRPS_Srf_like"/>
    <property type="match status" value="1"/>
</dbReference>
<dbReference type="Pfam" id="PF00975">
    <property type="entry name" value="Thioesterase"/>
    <property type="match status" value="1"/>
</dbReference>
<dbReference type="InterPro" id="IPR020806">
    <property type="entry name" value="PKS_PP-bd"/>
</dbReference>
<dbReference type="PANTHER" id="PTHR45527:SF1">
    <property type="entry name" value="FATTY ACID SYNTHASE"/>
    <property type="match status" value="1"/>
</dbReference>
<evidence type="ECO:0000259" key="5">
    <source>
        <dbReference type="PROSITE" id="PS50075"/>
    </source>
</evidence>
<dbReference type="Gene3D" id="1.10.1200.10">
    <property type="entry name" value="ACP-like"/>
    <property type="match status" value="1"/>
</dbReference>
<dbReference type="FunFam" id="1.10.1200.10:FF:000016">
    <property type="entry name" value="Non-ribosomal peptide synthase"/>
    <property type="match status" value="1"/>
</dbReference>
<dbReference type="CDD" id="cd19544">
    <property type="entry name" value="E-C_NRPS"/>
    <property type="match status" value="1"/>
</dbReference>
<dbReference type="Gene3D" id="2.30.38.10">
    <property type="entry name" value="Luciferase, Domain 3"/>
    <property type="match status" value="1"/>
</dbReference>
<dbReference type="GO" id="GO:0044550">
    <property type="term" value="P:secondary metabolite biosynthetic process"/>
    <property type="evidence" value="ECO:0007669"/>
    <property type="project" value="UniProtKB-ARBA"/>
</dbReference>
<gene>
    <name evidence="6" type="ORF">DWG24_13935</name>
</gene>
<dbReference type="GO" id="GO:0005737">
    <property type="term" value="C:cytoplasm"/>
    <property type="evidence" value="ECO:0007669"/>
    <property type="project" value="TreeGrafter"/>
</dbReference>
<dbReference type="Gene3D" id="3.40.50.1820">
    <property type="entry name" value="alpha/beta hydrolase"/>
    <property type="match status" value="1"/>
</dbReference>
<dbReference type="GO" id="GO:0003824">
    <property type="term" value="F:catalytic activity"/>
    <property type="evidence" value="ECO:0007669"/>
    <property type="project" value="InterPro"/>
</dbReference>
<feature type="region of interest" description="Disordered" evidence="4">
    <location>
        <begin position="59"/>
        <end position="78"/>
    </location>
</feature>
<dbReference type="InterPro" id="IPR029058">
    <property type="entry name" value="AB_hydrolase_fold"/>
</dbReference>
<keyword evidence="2" id="KW-0596">Phosphopantetheine</keyword>
<sequence length="1933" mass="211196">MTDFDDMLQILDQANIALSLDGDALVIKAAKGSLTPDIKAALREHKAALVDALRQGRALSSQDGSGGSRVPANQITPQTTHLTPDMLPLIELTQEDIAHIVANVPGGVANVQDIYALTPLQEGILFLHQLSEKGDPYLQFARISLANREVMTRYIEAVQHTVDRHDILRTAFFSHGVSRTAQVVLRHAPVQVTEIELDPANGPIMAQLVERYNPAHYRIDLTRAPLLSLYTARDPQSGRFEMLMLLHHLIDDIASLQIMIRDIRAFLMGQGQLLPAPQPFRRLIASVRNGTTQAEHEQFFQQMLGDIDEPTLAFGMSTGTADNTGVAELRQNVEPGVVARLRAQARRLGVSMGSLCHLVWGQVMARASDSDTVVFGTILLGRLQAGEGADQIMGPFINTLPIRLDLGNVGVEESVRQTHKRLAALLGHEHASLSLAQRCSGIAPPTPLFNVLFNYRHNQQSEDESVDTTGERDEVEWHGFEEHTDYPLTVSVDDFGETLRMSVLAAPSLSAQRIAGYFQQAMKSLADALDNAPATPMHVLDILPPDERTQLLVDWNATTVPYPANTPVHRLFEQQVAHSPHAIAVIEGDAQISYCSLNQCANRLAQVLVTRGVKPGDVVALLLPRGSALLAATIGILKVGATYVPLDPQAPQERVRWVIEDCAARFLVSDAHQALATDAFVPAIDGTDIDITVIDINSDEVMQASDDEVNVQVSANAPAYIIYTSGSTGIPKGVMVPHYAINRLVINSGVGVFAPGDRMALAANTAFDASTLEIWGPLLNGGTCVVIDQDTLLNPAQLVRTLHSQRVSQMWLTVGLFNQLYTELTPVLAQFTALFIGGDALDPNIIAQVRRAVPSVKLVNGYGPTETTTFATTYLINELTDTASSIPIGRPIGNTRLYVLDKHQHPVPVGAVGELYIGGDGVALGYLNRQDLTAERFIADPFVDDPHARLYRTGDLVRYQDDGNVLFIGRNDQQVKLRGFRIELGEIEARLVEHPHVEKALVLAVDNGSGKRLVAYVVGEGLAAASTFSESAVQDYLGQRLPDYMVPSRIVALSQFPLTANGKVDRKALPAVEFSDTTVYRAPRNTREAVLCELYAELLQQPQIGIDDDFFALGGHSILATGLIARIRGRLGIELPVRLLFENPTVAKLAKQLDEHVKVRKPLTRVEPRPDPLPISYSQQLMWVGHTVRGGSSLNTPIVVSLEGELDVAALTATLYDLVERHEPLRTRFAVVDGQSVQVIEPFAKVHLDIPYTQVEAEQVPQAVFTAITSLFDLSKDLPFRPSILRVGPQKHILVMLFHHIACDAFSLAPLTRDLTLAYKARLAGHAPQFTPLPVQYADYAVWHHELLGDPEDANSLYAEQLAYWKTTLAGVPQTLALPQDYPRPAKPSYRGELVPLQINVDLHQRLNELARERNMTLSMVLQAALGIYYTQLGAGTDIPLGAISAGRSDEALHNLVGCFLTQWVMRVDTSGEPTVNEVLARVRAQALSSYGHQDIPYLKLVSELLPERPLSHYPLYQTMMILQNTPSETLNVPGLNARLYPVHSGHSKWDLYFTLYEEYSETGEPLGLAGIMEYAVDLFRRETAERMAAGYLAMLEAVVANPNAPIHQLATPDQAKQVGMAARVGALPVVGMAADDFKPLITLQKGDSTSIPLFCVPGAGASVTDFLPFIQALPQQQTVYGLMPKGGDGASEPDPSVEAAAVRNLMALHQAGISEKTPIHLLGHSFGGQVAFDMASRLEAQGGVVASLTIIDSEAPLGRQASSVTPSLAECMREYVESIGFTLETALEIDESLYASHDIEQMLSAVHQHLSRAGKIPANSSARLLQGPWQTFYAARQTQYRPSARYHGPVNLIQVRDPWKQPDADYQRRQDDAAGWAYWVDKLETIAGPAQHFTVLKAPHVTELARGWLQFAQSVPVDVQADSAKTAAVNGG</sequence>
<dbReference type="FunFam" id="3.40.50.980:FF:000001">
    <property type="entry name" value="Non-ribosomal peptide synthetase"/>
    <property type="match status" value="1"/>
</dbReference>
<dbReference type="Gene3D" id="1.10.10.1830">
    <property type="entry name" value="Non-ribosomal peptide synthase, adenylation domain"/>
    <property type="match status" value="1"/>
</dbReference>
<dbReference type="InterPro" id="IPR006162">
    <property type="entry name" value="Ppantetheine_attach_site"/>
</dbReference>
<dbReference type="InterPro" id="IPR045851">
    <property type="entry name" value="AMP-bd_C_sf"/>
</dbReference>
<evidence type="ECO:0000256" key="1">
    <source>
        <dbReference type="ARBA" id="ARBA00001957"/>
    </source>
</evidence>
<dbReference type="EMBL" id="CP033622">
    <property type="protein sequence ID" value="QIZ51770.1"/>
    <property type="molecule type" value="Genomic_DNA"/>
</dbReference>
<dbReference type="FunFam" id="3.40.50.12780:FF:000012">
    <property type="entry name" value="Non-ribosomal peptide synthetase"/>
    <property type="match status" value="1"/>
</dbReference>
<accession>A0AAE7CZV8</accession>
<dbReference type="Pfam" id="PF13193">
    <property type="entry name" value="AMP-binding_C"/>
    <property type="match status" value="1"/>
</dbReference>
<dbReference type="Proteomes" id="UP000500801">
    <property type="component" value="Chromosome"/>
</dbReference>
<dbReference type="PANTHER" id="PTHR45527">
    <property type="entry name" value="NONRIBOSOMAL PEPTIDE SYNTHETASE"/>
    <property type="match status" value="1"/>
</dbReference>
<dbReference type="FunFam" id="2.30.38.10:FF:000001">
    <property type="entry name" value="Non-ribosomal peptide synthetase PvdI"/>
    <property type="match status" value="1"/>
</dbReference>
<dbReference type="InterPro" id="IPR001242">
    <property type="entry name" value="Condensation_dom"/>
</dbReference>
<dbReference type="InterPro" id="IPR000873">
    <property type="entry name" value="AMP-dep_synth/lig_dom"/>
</dbReference>
<evidence type="ECO:0000313" key="6">
    <source>
        <dbReference type="EMBL" id="QIZ51770.1"/>
    </source>
</evidence>
<dbReference type="InterPro" id="IPR025110">
    <property type="entry name" value="AMP-bd_C"/>
</dbReference>
<comment type="cofactor">
    <cofactor evidence="1">
        <name>pantetheine 4'-phosphate</name>
        <dbReference type="ChEBI" id="CHEBI:47942"/>
    </cofactor>
</comment>
<dbReference type="PROSITE" id="PS00455">
    <property type="entry name" value="AMP_BINDING"/>
    <property type="match status" value="1"/>
</dbReference>
<dbReference type="Pfam" id="PF00668">
    <property type="entry name" value="Condensation"/>
    <property type="match status" value="2"/>
</dbReference>
<proteinExistence type="predicted"/>
<dbReference type="RefSeq" id="WP_168362966.1">
    <property type="nucleotide sequence ID" value="NZ_CP033622.1"/>
</dbReference>
<dbReference type="InterPro" id="IPR009081">
    <property type="entry name" value="PP-bd_ACP"/>
</dbReference>
<dbReference type="GO" id="GO:0072330">
    <property type="term" value="P:monocarboxylic acid biosynthetic process"/>
    <property type="evidence" value="ECO:0007669"/>
    <property type="project" value="UniProtKB-ARBA"/>
</dbReference>
<dbReference type="InterPro" id="IPR044894">
    <property type="entry name" value="TubC_N_sf"/>
</dbReference>
<dbReference type="Pfam" id="PF00550">
    <property type="entry name" value="PP-binding"/>
    <property type="match status" value="1"/>
</dbReference>
<evidence type="ECO:0000256" key="4">
    <source>
        <dbReference type="SAM" id="MobiDB-lite"/>
    </source>
</evidence>
<dbReference type="FunFam" id="3.30.300.30:FF:000010">
    <property type="entry name" value="Enterobactin synthetase component F"/>
    <property type="match status" value="1"/>
</dbReference>
<dbReference type="SUPFAM" id="SSF47336">
    <property type="entry name" value="ACP-like"/>
    <property type="match status" value="1"/>
</dbReference>
<dbReference type="CDD" id="cd19540">
    <property type="entry name" value="LCL_NRPS-like"/>
    <property type="match status" value="1"/>
</dbReference>
<keyword evidence="3" id="KW-0597">Phosphoprotein</keyword>
<dbReference type="InterPro" id="IPR001031">
    <property type="entry name" value="Thioesterase"/>
</dbReference>
<name>A0AAE7CZV8_9GAMM</name>
<dbReference type="InterPro" id="IPR010071">
    <property type="entry name" value="AA_adenyl_dom"/>
</dbReference>
<feature type="domain" description="Carrier" evidence="5">
    <location>
        <begin position="1082"/>
        <end position="1157"/>
    </location>
</feature>
<dbReference type="PROSITE" id="PS00012">
    <property type="entry name" value="PHOSPHOPANTETHEINE"/>
    <property type="match status" value="1"/>
</dbReference>
<dbReference type="GO" id="GO:0043041">
    <property type="term" value="P:amino acid activation for nonribosomal peptide biosynthetic process"/>
    <property type="evidence" value="ECO:0007669"/>
    <property type="project" value="TreeGrafter"/>
</dbReference>
<dbReference type="Pfam" id="PF18563">
    <property type="entry name" value="TubC_N"/>
    <property type="match status" value="1"/>
</dbReference>
<evidence type="ECO:0000313" key="7">
    <source>
        <dbReference type="Proteomes" id="UP000500801"/>
    </source>
</evidence>
<dbReference type="PROSITE" id="PS50075">
    <property type="entry name" value="CARRIER"/>
    <property type="match status" value="1"/>
</dbReference>
<protein>
    <submittedName>
        <fullName evidence="6">Amino acid adenylation domain-containing protein</fullName>
    </submittedName>
</protein>
<dbReference type="InterPro" id="IPR036736">
    <property type="entry name" value="ACP-like_sf"/>
</dbReference>
<dbReference type="InterPro" id="IPR020845">
    <property type="entry name" value="AMP-binding_CS"/>
</dbReference>
<dbReference type="GO" id="GO:0031177">
    <property type="term" value="F:phosphopantetheine binding"/>
    <property type="evidence" value="ECO:0007669"/>
    <property type="project" value="InterPro"/>
</dbReference>
<dbReference type="InterPro" id="IPR023213">
    <property type="entry name" value="CAT-like_dom_sf"/>
</dbReference>
<dbReference type="Gene3D" id="3.30.300.30">
    <property type="match status" value="1"/>
</dbReference>
<dbReference type="InterPro" id="IPR041464">
    <property type="entry name" value="TubC_N"/>
</dbReference>
<dbReference type="SMART" id="SM00823">
    <property type="entry name" value="PKS_PP"/>
    <property type="match status" value="1"/>
</dbReference>
<dbReference type="Pfam" id="PF00501">
    <property type="entry name" value="AMP-binding"/>
    <property type="match status" value="1"/>
</dbReference>
<dbReference type="Gene3D" id="3.40.50.980">
    <property type="match status" value="2"/>
</dbReference>
<dbReference type="NCBIfam" id="TIGR01733">
    <property type="entry name" value="AA-adenyl-dom"/>
    <property type="match status" value="1"/>
</dbReference>
<dbReference type="SUPFAM" id="SSF53474">
    <property type="entry name" value="alpha/beta-Hydrolases"/>
    <property type="match status" value="1"/>
</dbReference>
<evidence type="ECO:0000256" key="2">
    <source>
        <dbReference type="ARBA" id="ARBA00022450"/>
    </source>
</evidence>
<dbReference type="SUPFAM" id="SSF52777">
    <property type="entry name" value="CoA-dependent acyltransferases"/>
    <property type="match status" value="4"/>
</dbReference>
<dbReference type="SUPFAM" id="SSF56801">
    <property type="entry name" value="Acetyl-CoA synthetase-like"/>
    <property type="match status" value="1"/>
</dbReference>